<dbReference type="GO" id="GO:0003735">
    <property type="term" value="F:structural constituent of ribosome"/>
    <property type="evidence" value="ECO:0007669"/>
    <property type="project" value="InterPro"/>
</dbReference>
<evidence type="ECO:0000313" key="4">
    <source>
        <dbReference type="EMBL" id="CAI8007792.1"/>
    </source>
</evidence>
<gene>
    <name evidence="4" type="ORF">GBAR_LOCUS5380</name>
</gene>
<dbReference type="PANTHER" id="PTHR35534:SF1">
    <property type="entry name" value="LARGE RIBOSOMAL SUBUNIT PROTEIN BL32"/>
    <property type="match status" value="1"/>
</dbReference>
<dbReference type="InterPro" id="IPR044957">
    <property type="entry name" value="Ribosomal_bL32_bact"/>
</dbReference>
<keyword evidence="5" id="KW-1185">Reference proteome</keyword>
<name>A0AA35RBA0_GEOBA</name>
<dbReference type="PANTHER" id="PTHR35534">
    <property type="entry name" value="50S RIBOSOMAL PROTEIN L32"/>
    <property type="match status" value="1"/>
</dbReference>
<dbReference type="AlphaFoldDB" id="A0AA35RBA0"/>
<evidence type="ECO:0000313" key="5">
    <source>
        <dbReference type="Proteomes" id="UP001174909"/>
    </source>
</evidence>
<comment type="caution">
    <text evidence="4">The sequence shown here is derived from an EMBL/GenBank/DDBJ whole genome shotgun (WGS) entry which is preliminary data.</text>
</comment>
<sequence length="40" mass="4303">MTPMTLAECPQCRAARMPHRACPSCGYYNGRNVATGSNAD</sequence>
<dbReference type="InterPro" id="IPR002677">
    <property type="entry name" value="Ribosomal_bL32"/>
</dbReference>
<proteinExistence type="inferred from homology"/>
<dbReference type="SUPFAM" id="SSF57829">
    <property type="entry name" value="Zn-binding ribosomal proteins"/>
    <property type="match status" value="1"/>
</dbReference>
<comment type="similarity">
    <text evidence="1">Belongs to the bacterial ribosomal protein bL32 family.</text>
</comment>
<dbReference type="Proteomes" id="UP001174909">
    <property type="component" value="Unassembled WGS sequence"/>
</dbReference>
<evidence type="ECO:0000256" key="1">
    <source>
        <dbReference type="ARBA" id="ARBA00008560"/>
    </source>
</evidence>
<dbReference type="Pfam" id="PF01783">
    <property type="entry name" value="Ribosomal_L32p"/>
    <property type="match status" value="1"/>
</dbReference>
<keyword evidence="2 4" id="KW-0689">Ribosomal protein</keyword>
<keyword evidence="3" id="KW-0687">Ribonucleoprotein</keyword>
<dbReference type="GO" id="GO:0006412">
    <property type="term" value="P:translation"/>
    <property type="evidence" value="ECO:0007669"/>
    <property type="project" value="InterPro"/>
</dbReference>
<dbReference type="NCBIfam" id="TIGR01031">
    <property type="entry name" value="rpmF_bact"/>
    <property type="match status" value="1"/>
</dbReference>
<reference evidence="4" key="1">
    <citation type="submission" date="2023-03" db="EMBL/GenBank/DDBJ databases">
        <authorList>
            <person name="Steffen K."/>
            <person name="Cardenas P."/>
        </authorList>
    </citation>
    <scope>NUCLEOTIDE SEQUENCE</scope>
</reference>
<organism evidence="4 5">
    <name type="scientific">Geodia barretti</name>
    <name type="common">Barrett's horny sponge</name>
    <dbReference type="NCBI Taxonomy" id="519541"/>
    <lineage>
        <taxon>Eukaryota</taxon>
        <taxon>Metazoa</taxon>
        <taxon>Porifera</taxon>
        <taxon>Demospongiae</taxon>
        <taxon>Heteroscleromorpha</taxon>
        <taxon>Tetractinellida</taxon>
        <taxon>Astrophorina</taxon>
        <taxon>Geodiidae</taxon>
        <taxon>Geodia</taxon>
    </lineage>
</organism>
<evidence type="ECO:0000256" key="3">
    <source>
        <dbReference type="ARBA" id="ARBA00023274"/>
    </source>
</evidence>
<accession>A0AA35RBA0</accession>
<dbReference type="InterPro" id="IPR011332">
    <property type="entry name" value="Ribosomal_zn-bd"/>
</dbReference>
<dbReference type="EMBL" id="CASHTH010000800">
    <property type="protein sequence ID" value="CAI8007792.1"/>
    <property type="molecule type" value="Genomic_DNA"/>
</dbReference>
<protein>
    <submittedName>
        <fullName evidence="4">50S ribosomal protein L32</fullName>
    </submittedName>
</protein>
<dbReference type="GO" id="GO:0015934">
    <property type="term" value="C:large ribosomal subunit"/>
    <property type="evidence" value="ECO:0007669"/>
    <property type="project" value="InterPro"/>
</dbReference>
<evidence type="ECO:0000256" key="2">
    <source>
        <dbReference type="ARBA" id="ARBA00022980"/>
    </source>
</evidence>